<keyword evidence="2" id="KW-0488">Methylation</keyword>
<dbReference type="EMBL" id="PEZG01000057">
    <property type="protein sequence ID" value="PIS15657.1"/>
    <property type="molecule type" value="Genomic_DNA"/>
</dbReference>
<dbReference type="SUPFAM" id="SSF54523">
    <property type="entry name" value="Pili subunits"/>
    <property type="match status" value="1"/>
</dbReference>
<proteinExistence type="predicted"/>
<keyword evidence="5 6" id="KW-0472">Membrane</keyword>
<dbReference type="InterPro" id="IPR045584">
    <property type="entry name" value="Pilin-like"/>
</dbReference>
<evidence type="ECO:0000313" key="8">
    <source>
        <dbReference type="Proteomes" id="UP000231198"/>
    </source>
</evidence>
<sequence length="158" mass="16925">MEAILKKNSCAGFTLIELLVVIAIISSLSALLLPNYMSTRERARDSQRKSDLRQIQKALELYKDNQSPITYPATDSLPAAGACWSSGALCTGSVYMNKMPGDPSPGKSYKYTLGADILTYTLCACLENTADLDGVASCTTCTGGACSTTNWCYVVTQP</sequence>
<evidence type="ECO:0000256" key="6">
    <source>
        <dbReference type="SAM" id="Phobius"/>
    </source>
</evidence>
<dbReference type="PANTHER" id="PTHR30093:SF44">
    <property type="entry name" value="TYPE II SECRETION SYSTEM CORE PROTEIN G"/>
    <property type="match status" value="1"/>
</dbReference>
<reference evidence="8" key="1">
    <citation type="submission" date="2017-09" db="EMBL/GenBank/DDBJ databases">
        <title>Depth-based differentiation of microbial function through sediment-hosted aquifers and enrichment of novel symbionts in the deep terrestrial subsurface.</title>
        <authorList>
            <person name="Probst A.J."/>
            <person name="Ladd B."/>
            <person name="Jarett J.K."/>
            <person name="Geller-Mcgrath D.E."/>
            <person name="Sieber C.M.K."/>
            <person name="Emerson J.B."/>
            <person name="Anantharaman K."/>
            <person name="Thomas B.C."/>
            <person name="Malmstrom R."/>
            <person name="Stieglmeier M."/>
            <person name="Klingl A."/>
            <person name="Woyke T."/>
            <person name="Ryan C.M."/>
            <person name="Banfield J.F."/>
        </authorList>
    </citation>
    <scope>NUCLEOTIDE SEQUENCE [LARGE SCALE GENOMIC DNA]</scope>
</reference>
<dbReference type="PRINTS" id="PR00813">
    <property type="entry name" value="BCTERIALGSPG"/>
</dbReference>
<feature type="transmembrane region" description="Helical" evidence="6">
    <location>
        <begin position="12"/>
        <end position="33"/>
    </location>
</feature>
<evidence type="ECO:0000256" key="2">
    <source>
        <dbReference type="ARBA" id="ARBA00022481"/>
    </source>
</evidence>
<dbReference type="Gene3D" id="3.30.700.10">
    <property type="entry name" value="Glycoprotein, Type 4 Pilin"/>
    <property type="match status" value="1"/>
</dbReference>
<dbReference type="PROSITE" id="PS00409">
    <property type="entry name" value="PROKAR_NTER_METHYL"/>
    <property type="match status" value="1"/>
</dbReference>
<comment type="subcellular location">
    <subcellularLocation>
        <location evidence="1">Membrane</location>
        <topology evidence="1">Single-pass membrane protein</topology>
    </subcellularLocation>
</comment>
<evidence type="ECO:0000256" key="4">
    <source>
        <dbReference type="ARBA" id="ARBA00022989"/>
    </source>
</evidence>
<dbReference type="GO" id="GO:0015627">
    <property type="term" value="C:type II protein secretion system complex"/>
    <property type="evidence" value="ECO:0007669"/>
    <property type="project" value="InterPro"/>
</dbReference>
<organism evidence="7 8">
    <name type="scientific">Candidatus Roizmanbacteria bacterium CG09_land_8_20_14_0_10_41_9</name>
    <dbReference type="NCBI Taxonomy" id="1974850"/>
    <lineage>
        <taxon>Bacteria</taxon>
        <taxon>Candidatus Roizmaniibacteriota</taxon>
    </lineage>
</organism>
<evidence type="ECO:0000256" key="1">
    <source>
        <dbReference type="ARBA" id="ARBA00004167"/>
    </source>
</evidence>
<keyword evidence="3 6" id="KW-0812">Transmembrane</keyword>
<protein>
    <recommendedName>
        <fullName evidence="9">Type II secretion system protein GspG C-terminal domain-containing protein</fullName>
    </recommendedName>
</protein>
<gene>
    <name evidence="7" type="ORF">COT62_02775</name>
</gene>
<dbReference type="Proteomes" id="UP000231198">
    <property type="component" value="Unassembled WGS sequence"/>
</dbReference>
<dbReference type="GO" id="GO:0015628">
    <property type="term" value="P:protein secretion by the type II secretion system"/>
    <property type="evidence" value="ECO:0007669"/>
    <property type="project" value="InterPro"/>
</dbReference>
<dbReference type="Pfam" id="PF07963">
    <property type="entry name" value="N_methyl"/>
    <property type="match status" value="1"/>
</dbReference>
<comment type="caution">
    <text evidence="7">The sequence shown here is derived from an EMBL/GenBank/DDBJ whole genome shotgun (WGS) entry which is preliminary data.</text>
</comment>
<dbReference type="InterPro" id="IPR012902">
    <property type="entry name" value="N_methyl_site"/>
</dbReference>
<accession>A0A2H0WSQ3</accession>
<dbReference type="InterPro" id="IPR000983">
    <property type="entry name" value="Bac_GSPG_pilin"/>
</dbReference>
<evidence type="ECO:0008006" key="9">
    <source>
        <dbReference type="Google" id="ProtNLM"/>
    </source>
</evidence>
<dbReference type="AlphaFoldDB" id="A0A2H0WSQ3"/>
<evidence type="ECO:0000256" key="3">
    <source>
        <dbReference type="ARBA" id="ARBA00022692"/>
    </source>
</evidence>
<dbReference type="NCBIfam" id="TIGR02532">
    <property type="entry name" value="IV_pilin_GFxxxE"/>
    <property type="match status" value="1"/>
</dbReference>
<keyword evidence="4 6" id="KW-1133">Transmembrane helix</keyword>
<name>A0A2H0WSQ3_9BACT</name>
<evidence type="ECO:0000313" key="7">
    <source>
        <dbReference type="EMBL" id="PIS15657.1"/>
    </source>
</evidence>
<evidence type="ECO:0000256" key="5">
    <source>
        <dbReference type="ARBA" id="ARBA00023136"/>
    </source>
</evidence>
<dbReference type="PANTHER" id="PTHR30093">
    <property type="entry name" value="GENERAL SECRETION PATHWAY PROTEIN G"/>
    <property type="match status" value="1"/>
</dbReference>
<dbReference type="GO" id="GO:0016020">
    <property type="term" value="C:membrane"/>
    <property type="evidence" value="ECO:0007669"/>
    <property type="project" value="UniProtKB-SubCell"/>
</dbReference>